<proteinExistence type="predicted"/>
<dbReference type="InterPro" id="IPR012706">
    <property type="entry name" value="Rib_alpha_Esp_rpt"/>
</dbReference>
<protein>
    <submittedName>
        <fullName evidence="8">LPXTG cell wall anchor domain-containing protein</fullName>
    </submittedName>
</protein>
<comment type="caution">
    <text evidence="8">The sequence shown here is derived from an EMBL/GenBank/DDBJ whole genome shotgun (WGS) entry which is preliminary data.</text>
</comment>
<feature type="compositionally biased region" description="Low complexity" evidence="5">
    <location>
        <begin position="380"/>
        <end position="392"/>
    </location>
</feature>
<feature type="compositionally biased region" description="Basic and acidic residues" evidence="5">
    <location>
        <begin position="350"/>
        <end position="364"/>
    </location>
</feature>
<dbReference type="EMBL" id="WWFF01000009">
    <property type="protein sequence ID" value="MYN54031.1"/>
    <property type="molecule type" value="Genomic_DNA"/>
</dbReference>
<evidence type="ECO:0000259" key="7">
    <source>
        <dbReference type="PROSITE" id="PS50847"/>
    </source>
</evidence>
<feature type="region of interest" description="Disordered" evidence="5">
    <location>
        <begin position="91"/>
        <end position="392"/>
    </location>
</feature>
<dbReference type="PROSITE" id="PS50847">
    <property type="entry name" value="GRAM_POS_ANCHORING"/>
    <property type="match status" value="1"/>
</dbReference>
<dbReference type="RefSeq" id="WP_160811176.1">
    <property type="nucleotide sequence ID" value="NZ_WWFF01000009.1"/>
</dbReference>
<dbReference type="InterPro" id="IPR019931">
    <property type="entry name" value="LPXTG_anchor"/>
</dbReference>
<accession>A0A7X4HR23</accession>
<dbReference type="AlphaFoldDB" id="A0A7X4HR23"/>
<feature type="compositionally biased region" description="Polar residues" evidence="5">
    <location>
        <begin position="245"/>
        <end position="260"/>
    </location>
</feature>
<dbReference type="InterPro" id="IPR044024">
    <property type="entry name" value="aRib"/>
</dbReference>
<evidence type="ECO:0000256" key="2">
    <source>
        <dbReference type="ARBA" id="ARBA00022525"/>
    </source>
</evidence>
<evidence type="ECO:0000256" key="6">
    <source>
        <dbReference type="SAM" id="Phobius"/>
    </source>
</evidence>
<feature type="domain" description="Gram-positive cocci surface proteins LPxTG" evidence="7">
    <location>
        <begin position="486"/>
        <end position="519"/>
    </location>
</feature>
<gene>
    <name evidence="8" type="ORF">GTK63_06870</name>
</gene>
<keyword evidence="6" id="KW-1133">Transmembrane helix</keyword>
<evidence type="ECO:0000256" key="3">
    <source>
        <dbReference type="ARBA" id="ARBA00022729"/>
    </source>
</evidence>
<name>A0A7X4HR23_9LACO</name>
<keyword evidence="2" id="KW-0964">Secreted</keyword>
<dbReference type="Pfam" id="PF00746">
    <property type="entry name" value="Gram_pos_anchor"/>
    <property type="match status" value="1"/>
</dbReference>
<evidence type="ECO:0000256" key="1">
    <source>
        <dbReference type="ARBA" id="ARBA00022512"/>
    </source>
</evidence>
<feature type="compositionally biased region" description="Basic and acidic residues" evidence="5">
    <location>
        <begin position="185"/>
        <end position="213"/>
    </location>
</feature>
<feature type="compositionally biased region" description="Polar residues" evidence="5">
    <location>
        <begin position="327"/>
        <end position="342"/>
    </location>
</feature>
<evidence type="ECO:0000256" key="4">
    <source>
        <dbReference type="ARBA" id="ARBA00023088"/>
    </source>
</evidence>
<evidence type="ECO:0000313" key="9">
    <source>
        <dbReference type="Proteomes" id="UP000460132"/>
    </source>
</evidence>
<dbReference type="NCBIfam" id="TIGR02331">
    <property type="entry name" value="rib_alpha"/>
    <property type="match status" value="1"/>
</dbReference>
<reference evidence="8 9" key="1">
    <citation type="submission" date="2020-01" db="EMBL/GenBank/DDBJ databases">
        <title>Vaginal microbiome of pregnant Indian women: Insights into the genome of dominants Lactobacillus species.</title>
        <authorList>
            <person name="Das B."/>
            <person name="Mehta O."/>
            <person name="Ghosh T.S."/>
            <person name="Kothidar A."/>
            <person name="Gowtham M.R."/>
            <person name="Mitra R."/>
            <person name="Kshetrapal P."/>
            <person name="Wadhwa N."/>
            <person name="Thiruvengadam R."/>
            <person name="Nair G.B."/>
            <person name="Bhatnagar S."/>
            <person name="Pore S."/>
        </authorList>
    </citation>
    <scope>NUCLEOTIDE SEQUENCE [LARGE SCALE GENOMIC DNA]</scope>
    <source>
        <strain evidence="8 9">Indica2</strain>
    </source>
</reference>
<dbReference type="Proteomes" id="UP000460132">
    <property type="component" value="Unassembled WGS sequence"/>
</dbReference>
<feature type="transmembrane region" description="Helical" evidence="6">
    <location>
        <begin position="494"/>
        <end position="512"/>
    </location>
</feature>
<dbReference type="NCBIfam" id="TIGR01167">
    <property type="entry name" value="LPXTG_anchor"/>
    <property type="match status" value="1"/>
</dbReference>
<keyword evidence="1" id="KW-0134">Cell wall</keyword>
<dbReference type="Pfam" id="PF08428">
    <property type="entry name" value="Rib"/>
    <property type="match status" value="2"/>
</dbReference>
<keyword evidence="6" id="KW-0472">Membrane</keyword>
<keyword evidence="3" id="KW-0732">Signal</keyword>
<feature type="compositionally biased region" description="Basic and acidic residues" evidence="5">
    <location>
        <begin position="153"/>
        <end position="170"/>
    </location>
</feature>
<keyword evidence="4" id="KW-0572">Peptidoglycan-anchor</keyword>
<feature type="compositionally biased region" description="Basic and acidic residues" evidence="5">
    <location>
        <begin position="268"/>
        <end position="282"/>
    </location>
</feature>
<dbReference type="InterPro" id="IPR059115">
    <property type="entry name" value="Rib"/>
</dbReference>
<feature type="region of interest" description="Disordered" evidence="5">
    <location>
        <begin position="416"/>
        <end position="448"/>
    </location>
</feature>
<dbReference type="Pfam" id="PF18938">
    <property type="entry name" value="aRib"/>
    <property type="match status" value="3"/>
</dbReference>
<organism evidence="8 9">
    <name type="scientific">Lactobacillus crispatus</name>
    <dbReference type="NCBI Taxonomy" id="47770"/>
    <lineage>
        <taxon>Bacteria</taxon>
        <taxon>Bacillati</taxon>
        <taxon>Bacillota</taxon>
        <taxon>Bacilli</taxon>
        <taxon>Lactobacillales</taxon>
        <taxon>Lactobacillaceae</taxon>
        <taxon>Lactobacillus</taxon>
    </lineage>
</organism>
<evidence type="ECO:0000256" key="5">
    <source>
        <dbReference type="SAM" id="MobiDB-lite"/>
    </source>
</evidence>
<evidence type="ECO:0000313" key="8">
    <source>
        <dbReference type="EMBL" id="MYN54031.1"/>
    </source>
</evidence>
<feature type="non-terminal residue" evidence="8">
    <location>
        <position position="1"/>
    </location>
</feature>
<keyword evidence="6" id="KW-0812">Transmembrane</keyword>
<sequence>QPDNLTHGQKVKAGDSLDSSAVTLKDAKGQTVSLPDGAKVVWATAPDTSEVGNDKTGQAKVVYGDKSESEPVTVTYNVTPNDAESYHVTAKDDVSVDKGAQVDPGSLVKVTDPAGKPVELTPGSIDWKDGAKPDLSTSGDKTGEVEVTLPDGSKTDVPVHIHVNTDKGDTTDAGNITPTVPGDKVTVKDPSHLTDDEKNQVKDNVDNANKDKFPAGTEVTVGDDGTATIKYPDGSKDTIPGDQLVQGQKGDTTDAGNITPTIPGGKVTVKDPSHLTDDEKNQVKNNVDNANKDKFPDGTKVTVGDDGTATVNYPDGSKDTIPGDQLVQGQKGDTTDAGNITPTIPGGKVTVKDPSHLTDDEKNQVKNNLDNANKDKFPAGTEVTVGDDGTTTVTYPDGSKDVIAGTDLVIAAKSEDVPGSKHHSHKNGSNSSQADRVKGASTANGSIANAGNNLAVKAETDNAFVGVKGESDNAIGNNKATSLKTLPQTGTKDTSILGVLGMLLASLGLFGFKKKRDKE</sequence>
<dbReference type="Gene3D" id="3.10.20.890">
    <property type="match status" value="3"/>
</dbReference>